<accession>A0AA38MFG2</accession>
<name>A0AA38MFG2_9CUCU</name>
<sequence length="116" mass="13486">MLSVVAKSQYKIENVAVGVRVQPEIITSSSQIIARRNERRIKRTKKRSVRASGPICRCSAEPELFMRWRPDGRRRVYFGTLIEGKEFLKWAARLFTREGKIARFYRALPPQMSTCP</sequence>
<gene>
    <name evidence="1" type="ORF">Zmor_013283</name>
</gene>
<dbReference type="AlphaFoldDB" id="A0AA38MFG2"/>
<dbReference type="EMBL" id="JALNTZ010000004">
    <property type="protein sequence ID" value="KAJ3654069.1"/>
    <property type="molecule type" value="Genomic_DNA"/>
</dbReference>
<keyword evidence="2" id="KW-1185">Reference proteome</keyword>
<reference evidence="1" key="1">
    <citation type="journal article" date="2023" name="G3 (Bethesda)">
        <title>Whole genome assemblies of Zophobas morio and Tenebrio molitor.</title>
        <authorList>
            <person name="Kaur S."/>
            <person name="Stinson S.A."/>
            <person name="diCenzo G.C."/>
        </authorList>
    </citation>
    <scope>NUCLEOTIDE SEQUENCE</scope>
    <source>
        <strain evidence="1">QUZm001</strain>
    </source>
</reference>
<evidence type="ECO:0000313" key="2">
    <source>
        <dbReference type="Proteomes" id="UP001168821"/>
    </source>
</evidence>
<dbReference type="Proteomes" id="UP001168821">
    <property type="component" value="Unassembled WGS sequence"/>
</dbReference>
<comment type="caution">
    <text evidence="1">The sequence shown here is derived from an EMBL/GenBank/DDBJ whole genome shotgun (WGS) entry which is preliminary data.</text>
</comment>
<evidence type="ECO:0000313" key="1">
    <source>
        <dbReference type="EMBL" id="KAJ3654069.1"/>
    </source>
</evidence>
<proteinExistence type="predicted"/>
<protein>
    <submittedName>
        <fullName evidence="1">Uncharacterized protein</fullName>
    </submittedName>
</protein>
<organism evidence="1 2">
    <name type="scientific">Zophobas morio</name>
    <dbReference type="NCBI Taxonomy" id="2755281"/>
    <lineage>
        <taxon>Eukaryota</taxon>
        <taxon>Metazoa</taxon>
        <taxon>Ecdysozoa</taxon>
        <taxon>Arthropoda</taxon>
        <taxon>Hexapoda</taxon>
        <taxon>Insecta</taxon>
        <taxon>Pterygota</taxon>
        <taxon>Neoptera</taxon>
        <taxon>Endopterygota</taxon>
        <taxon>Coleoptera</taxon>
        <taxon>Polyphaga</taxon>
        <taxon>Cucujiformia</taxon>
        <taxon>Tenebrionidae</taxon>
        <taxon>Zophobas</taxon>
    </lineage>
</organism>